<reference evidence="1" key="1">
    <citation type="journal article" date="2012" name="Mol. Plant Microbe Interact.">
        <title>A highly conserved effector in Fusarium oxysporum is required for full virulence on Arabidopsis.</title>
        <authorList>
            <person name="Thatcher L.F."/>
            <person name="Gardiner D.M."/>
            <person name="Kazan K."/>
            <person name="Manners J."/>
        </authorList>
    </citation>
    <scope>NUCLEOTIDE SEQUENCE [LARGE SCALE GENOMIC DNA]</scope>
    <source>
        <strain evidence="1">Fo5176</strain>
    </source>
</reference>
<sequence>MFKGLMVVGQASKELCPQS</sequence>
<proteinExistence type="predicted"/>
<organism evidence="1">
    <name type="scientific">Fusarium oxysporum (strain Fo5176)</name>
    <name type="common">Fusarium vascular wilt</name>
    <dbReference type="NCBI Taxonomy" id="660025"/>
    <lineage>
        <taxon>Eukaryota</taxon>
        <taxon>Fungi</taxon>
        <taxon>Dikarya</taxon>
        <taxon>Ascomycota</taxon>
        <taxon>Pezizomycotina</taxon>
        <taxon>Sordariomycetes</taxon>
        <taxon>Hypocreomycetidae</taxon>
        <taxon>Hypocreales</taxon>
        <taxon>Nectriaceae</taxon>
        <taxon>Fusarium</taxon>
        <taxon>Fusarium oxysporum species complex</taxon>
    </lineage>
</organism>
<accession>F9G2E8</accession>
<comment type="caution">
    <text evidence="1">The sequence shown here is derived from an EMBL/GenBank/DDBJ whole genome shotgun (WGS) entry which is preliminary data.</text>
</comment>
<name>F9G2E8_FUSOF</name>
<protein>
    <submittedName>
        <fullName evidence="1">Uncharacterized protein</fullName>
    </submittedName>
</protein>
<dbReference type="AlphaFoldDB" id="F9G2E8"/>
<dbReference type="EMBL" id="AFQF01003232">
    <property type="protein sequence ID" value="EGU76659.1"/>
    <property type="molecule type" value="Genomic_DNA"/>
</dbReference>
<gene>
    <name evidence="1" type="ORF">FOXB_12830</name>
</gene>
<evidence type="ECO:0000313" key="1">
    <source>
        <dbReference type="EMBL" id="EGU76659.1"/>
    </source>
</evidence>